<feature type="transmembrane region" description="Helical" evidence="12">
    <location>
        <begin position="116"/>
        <end position="141"/>
    </location>
</feature>
<dbReference type="NCBIfam" id="TIGR00813">
    <property type="entry name" value="sss"/>
    <property type="match status" value="1"/>
</dbReference>
<dbReference type="PANTHER" id="PTHR42985:SF32">
    <property type="entry name" value="SODIUM IODIDE SYMPORTER"/>
    <property type="match status" value="1"/>
</dbReference>
<proteinExistence type="inferred from homology"/>
<keyword evidence="7" id="KW-0915">Sodium</keyword>
<evidence type="ECO:0000256" key="5">
    <source>
        <dbReference type="ARBA" id="ARBA00022692"/>
    </source>
</evidence>
<dbReference type="OrthoDB" id="9810181at2"/>
<dbReference type="GO" id="GO:0015293">
    <property type="term" value="F:symporter activity"/>
    <property type="evidence" value="ECO:0007669"/>
    <property type="project" value="TreeGrafter"/>
</dbReference>
<dbReference type="InterPro" id="IPR038377">
    <property type="entry name" value="Na/Glc_symporter_sf"/>
</dbReference>
<feature type="transmembrane region" description="Helical" evidence="12">
    <location>
        <begin position="460"/>
        <end position="478"/>
    </location>
</feature>
<feature type="transmembrane region" description="Helical" evidence="12">
    <location>
        <begin position="153"/>
        <end position="173"/>
    </location>
</feature>
<keyword evidence="10" id="KW-0739">Sodium transport</keyword>
<keyword evidence="3" id="KW-0813">Transport</keyword>
<keyword evidence="5 12" id="KW-0812">Transmembrane</keyword>
<dbReference type="Pfam" id="PF00474">
    <property type="entry name" value="SSF"/>
    <property type="match status" value="1"/>
</dbReference>
<feature type="transmembrane region" description="Helical" evidence="12">
    <location>
        <begin position="185"/>
        <end position="202"/>
    </location>
</feature>
<evidence type="ECO:0000256" key="3">
    <source>
        <dbReference type="ARBA" id="ARBA00022448"/>
    </source>
</evidence>
<dbReference type="EMBL" id="CP036275">
    <property type="protein sequence ID" value="QDU39091.1"/>
    <property type="molecule type" value="Genomic_DNA"/>
</dbReference>
<protein>
    <submittedName>
        <fullName evidence="13">Sodium/glucose cotransporter</fullName>
    </submittedName>
</protein>
<dbReference type="Proteomes" id="UP000320496">
    <property type="component" value="Chromosome"/>
</dbReference>
<keyword evidence="9 12" id="KW-0472">Membrane</keyword>
<evidence type="ECO:0000256" key="1">
    <source>
        <dbReference type="ARBA" id="ARBA00004651"/>
    </source>
</evidence>
<evidence type="ECO:0000256" key="8">
    <source>
        <dbReference type="ARBA" id="ARBA00023065"/>
    </source>
</evidence>
<evidence type="ECO:0000256" key="4">
    <source>
        <dbReference type="ARBA" id="ARBA00022475"/>
    </source>
</evidence>
<feature type="transmembrane region" description="Helical" evidence="12">
    <location>
        <begin position="231"/>
        <end position="250"/>
    </location>
</feature>
<dbReference type="GO" id="GO:0005886">
    <property type="term" value="C:plasma membrane"/>
    <property type="evidence" value="ECO:0007669"/>
    <property type="project" value="UniProtKB-SubCell"/>
</dbReference>
<dbReference type="InterPro" id="IPR001734">
    <property type="entry name" value="Na/solute_symporter"/>
</dbReference>
<gene>
    <name evidence="13" type="primary">sglT_4</name>
    <name evidence="13" type="ORF">Mal4_34260</name>
</gene>
<dbReference type="AlphaFoldDB" id="A0A517Z9H2"/>
<evidence type="ECO:0000313" key="13">
    <source>
        <dbReference type="EMBL" id="QDU39091.1"/>
    </source>
</evidence>
<dbReference type="RefSeq" id="WP_145370309.1">
    <property type="nucleotide sequence ID" value="NZ_CP036275.1"/>
</dbReference>
<evidence type="ECO:0000256" key="7">
    <source>
        <dbReference type="ARBA" id="ARBA00023053"/>
    </source>
</evidence>
<dbReference type="PROSITE" id="PS50283">
    <property type="entry name" value="NA_SOLUT_SYMP_3"/>
    <property type="match status" value="1"/>
</dbReference>
<keyword evidence="8" id="KW-0406">Ion transport</keyword>
<feature type="transmembrane region" description="Helical" evidence="12">
    <location>
        <begin position="77"/>
        <end position="95"/>
    </location>
</feature>
<evidence type="ECO:0000256" key="10">
    <source>
        <dbReference type="ARBA" id="ARBA00023201"/>
    </source>
</evidence>
<evidence type="ECO:0000256" key="9">
    <source>
        <dbReference type="ARBA" id="ARBA00023136"/>
    </source>
</evidence>
<feature type="transmembrane region" description="Helical" evidence="12">
    <location>
        <begin position="6"/>
        <end position="27"/>
    </location>
</feature>
<feature type="transmembrane region" description="Helical" evidence="12">
    <location>
        <begin position="498"/>
        <end position="516"/>
    </location>
</feature>
<dbReference type="Gene3D" id="1.20.1730.10">
    <property type="entry name" value="Sodium/glucose cotransporter"/>
    <property type="match status" value="1"/>
</dbReference>
<feature type="transmembrane region" description="Helical" evidence="12">
    <location>
        <begin position="432"/>
        <end position="453"/>
    </location>
</feature>
<keyword evidence="4" id="KW-1003">Cell membrane</keyword>
<evidence type="ECO:0000313" key="14">
    <source>
        <dbReference type="Proteomes" id="UP000320496"/>
    </source>
</evidence>
<dbReference type="InterPro" id="IPR051163">
    <property type="entry name" value="Sodium:Solute_Symporter_SSF"/>
</dbReference>
<feature type="transmembrane region" description="Helical" evidence="12">
    <location>
        <begin position="404"/>
        <end position="426"/>
    </location>
</feature>
<dbReference type="PANTHER" id="PTHR42985">
    <property type="entry name" value="SODIUM-COUPLED MONOCARBOXYLATE TRANSPORTER"/>
    <property type="match status" value="1"/>
</dbReference>
<evidence type="ECO:0000256" key="12">
    <source>
        <dbReference type="SAM" id="Phobius"/>
    </source>
</evidence>
<feature type="transmembrane region" description="Helical" evidence="12">
    <location>
        <begin position="271"/>
        <end position="296"/>
    </location>
</feature>
<keyword evidence="6 12" id="KW-1133">Transmembrane helix</keyword>
<evidence type="ECO:0000256" key="2">
    <source>
        <dbReference type="ARBA" id="ARBA00006434"/>
    </source>
</evidence>
<name>A0A517Z9H2_9PLAN</name>
<dbReference type="CDD" id="cd11495">
    <property type="entry name" value="SLC5sbd_NIS-like_u3"/>
    <property type="match status" value="1"/>
</dbReference>
<feature type="transmembrane region" description="Helical" evidence="12">
    <location>
        <begin position="39"/>
        <end position="57"/>
    </location>
</feature>
<evidence type="ECO:0000256" key="11">
    <source>
        <dbReference type="RuleBase" id="RU362091"/>
    </source>
</evidence>
<organism evidence="13 14">
    <name type="scientific">Maioricimonas rarisocia</name>
    <dbReference type="NCBI Taxonomy" id="2528026"/>
    <lineage>
        <taxon>Bacteria</taxon>
        <taxon>Pseudomonadati</taxon>
        <taxon>Planctomycetota</taxon>
        <taxon>Planctomycetia</taxon>
        <taxon>Planctomycetales</taxon>
        <taxon>Planctomycetaceae</taxon>
        <taxon>Maioricimonas</taxon>
    </lineage>
</organism>
<dbReference type="GO" id="GO:0006814">
    <property type="term" value="P:sodium ion transport"/>
    <property type="evidence" value="ECO:0007669"/>
    <property type="project" value="UniProtKB-KW"/>
</dbReference>
<comment type="similarity">
    <text evidence="2 11">Belongs to the sodium:solute symporter (SSF) (TC 2.A.21) family.</text>
</comment>
<accession>A0A517Z9H2</accession>
<feature type="transmembrane region" description="Helical" evidence="12">
    <location>
        <begin position="359"/>
        <end position="384"/>
    </location>
</feature>
<reference evidence="13 14" key="1">
    <citation type="submission" date="2019-02" db="EMBL/GenBank/DDBJ databases">
        <title>Deep-cultivation of Planctomycetes and their phenomic and genomic characterization uncovers novel biology.</title>
        <authorList>
            <person name="Wiegand S."/>
            <person name="Jogler M."/>
            <person name="Boedeker C."/>
            <person name="Pinto D."/>
            <person name="Vollmers J."/>
            <person name="Rivas-Marin E."/>
            <person name="Kohn T."/>
            <person name="Peeters S.H."/>
            <person name="Heuer A."/>
            <person name="Rast P."/>
            <person name="Oberbeckmann S."/>
            <person name="Bunk B."/>
            <person name="Jeske O."/>
            <person name="Meyerdierks A."/>
            <person name="Storesund J.E."/>
            <person name="Kallscheuer N."/>
            <person name="Luecker S."/>
            <person name="Lage O.M."/>
            <person name="Pohl T."/>
            <person name="Merkel B.J."/>
            <person name="Hornburger P."/>
            <person name="Mueller R.-W."/>
            <person name="Bruemmer F."/>
            <person name="Labrenz M."/>
            <person name="Spormann A.M."/>
            <person name="Op den Camp H."/>
            <person name="Overmann J."/>
            <person name="Amann R."/>
            <person name="Jetten M.S.M."/>
            <person name="Mascher T."/>
            <person name="Medema M.H."/>
            <person name="Devos D.P."/>
            <person name="Kaster A.-K."/>
            <person name="Ovreas L."/>
            <person name="Rohde M."/>
            <person name="Galperin M.Y."/>
            <person name="Jogler C."/>
        </authorList>
    </citation>
    <scope>NUCLEOTIDE SEQUENCE [LARGE SCALE GENOMIC DNA]</scope>
    <source>
        <strain evidence="13 14">Mal4</strain>
    </source>
</reference>
<dbReference type="KEGG" id="mri:Mal4_34260"/>
<comment type="subcellular location">
    <subcellularLocation>
        <location evidence="1">Cell membrane</location>
        <topology evidence="1">Multi-pass membrane protein</topology>
    </subcellularLocation>
</comment>
<sequence length="521" mass="56899">MQALPTVDIAVLVIYVTAVVAYGSWFVRKSGTTEEFMAAGRSLPGWAVGMSIFGTYLSSNTFLGVPGKAYGTNWNSFVFSLSLPIAAMIAVAWFVPFYRNSGQISAYEHFEKRFGLWARTYAVICYLLAQIARTGTVLFGVSLAMQPLLGWDLRLMIIGTGIIVTMYTLLGGIEAVIWTDVMQSMVLMVGAVVVTGLLLFGMPEGPMQAIEIAREADKFSLGSFSTTLTESTFWVVLIYGLFINLNNFGIDQSFIQRYHTAKSDADAARSVWLGALLYVPISLLFFFIGSSLFAYYQTHPDRLDEVRMQVAEERLVAEGIPADSERVRELASELTPEDIGDKVLPNFIVNKLPTGMAGLLIAAIFAAAMSSIDTSLNSSATILLSDIYKRYVNPDVDEKGSMRVLYAGTLLWGTLGTGAALAMIGVKSVLDAWWELQGIFAGALLGLFLLGLIVRKADNVAATIAVVLGVLSLVWLTFSPRLPDEYDWLRNSLHANLTIVAGTLSIFLVGLIVSFFRKETS</sequence>
<evidence type="ECO:0000256" key="6">
    <source>
        <dbReference type="ARBA" id="ARBA00022989"/>
    </source>
</evidence>
<keyword evidence="14" id="KW-1185">Reference proteome</keyword>